<dbReference type="InterPro" id="IPR011545">
    <property type="entry name" value="DEAD/DEAH_box_helicase_dom"/>
</dbReference>
<dbReference type="Proteomes" id="UP000317043">
    <property type="component" value="Unassembled WGS sequence"/>
</dbReference>
<dbReference type="CDD" id="cd17923">
    <property type="entry name" value="DEXHc_Hrq1-like"/>
    <property type="match status" value="1"/>
</dbReference>
<evidence type="ECO:0000313" key="6">
    <source>
        <dbReference type="Proteomes" id="UP000317043"/>
    </source>
</evidence>
<dbReference type="PANTHER" id="PTHR47957">
    <property type="entry name" value="ATP-DEPENDENT HELICASE HRQ1"/>
    <property type="match status" value="1"/>
</dbReference>
<dbReference type="PROSITE" id="PS51194">
    <property type="entry name" value="HELICASE_CTER"/>
    <property type="match status" value="1"/>
</dbReference>
<dbReference type="GO" id="GO:0006289">
    <property type="term" value="P:nucleotide-excision repair"/>
    <property type="evidence" value="ECO:0007669"/>
    <property type="project" value="TreeGrafter"/>
</dbReference>
<dbReference type="SMART" id="SM00490">
    <property type="entry name" value="HELICc"/>
    <property type="match status" value="1"/>
</dbReference>
<keyword evidence="5" id="KW-0378">Hydrolase</keyword>
<dbReference type="CDD" id="cd18797">
    <property type="entry name" value="SF2_C_Hrq"/>
    <property type="match status" value="1"/>
</dbReference>
<dbReference type="AlphaFoldDB" id="A0A543AWB9"/>
<dbReference type="GO" id="GO:0036297">
    <property type="term" value="P:interstrand cross-link repair"/>
    <property type="evidence" value="ECO:0007669"/>
    <property type="project" value="TreeGrafter"/>
</dbReference>
<keyword evidence="6" id="KW-1185">Reference proteome</keyword>
<dbReference type="PANTHER" id="PTHR47957:SF3">
    <property type="entry name" value="ATP-DEPENDENT HELICASE HRQ1"/>
    <property type="match status" value="1"/>
</dbReference>
<dbReference type="SUPFAM" id="SSF52540">
    <property type="entry name" value="P-loop containing nucleoside triphosphate hydrolases"/>
    <property type="match status" value="1"/>
</dbReference>
<dbReference type="GO" id="GO:0043138">
    <property type="term" value="F:3'-5' DNA helicase activity"/>
    <property type="evidence" value="ECO:0007669"/>
    <property type="project" value="TreeGrafter"/>
</dbReference>
<keyword evidence="2" id="KW-0067">ATP-binding</keyword>
<dbReference type="InParanoid" id="A0A543AWB9"/>
<protein>
    <submittedName>
        <fullName evidence="5">DEAD/DEAH box helicase domain-containing protein</fullName>
    </submittedName>
</protein>
<dbReference type="InterPro" id="IPR001650">
    <property type="entry name" value="Helicase_C-like"/>
</dbReference>
<evidence type="ECO:0000313" key="5">
    <source>
        <dbReference type="EMBL" id="TQL76862.1"/>
    </source>
</evidence>
<dbReference type="PROSITE" id="PS51192">
    <property type="entry name" value="HELICASE_ATP_BIND_1"/>
    <property type="match status" value="1"/>
</dbReference>
<dbReference type="InterPro" id="IPR027417">
    <property type="entry name" value="P-loop_NTPase"/>
</dbReference>
<evidence type="ECO:0000256" key="2">
    <source>
        <dbReference type="ARBA" id="ARBA00022840"/>
    </source>
</evidence>
<dbReference type="GO" id="GO:0005524">
    <property type="term" value="F:ATP binding"/>
    <property type="evidence" value="ECO:0007669"/>
    <property type="project" value="UniProtKB-KW"/>
</dbReference>
<dbReference type="InterPro" id="IPR055227">
    <property type="entry name" value="HRQ1_WHD"/>
</dbReference>
<dbReference type="Pfam" id="PF22982">
    <property type="entry name" value="WHD_HRQ1"/>
    <property type="match status" value="1"/>
</dbReference>
<evidence type="ECO:0000259" key="4">
    <source>
        <dbReference type="PROSITE" id="PS51194"/>
    </source>
</evidence>
<comment type="caution">
    <text evidence="5">The sequence shown here is derived from an EMBL/GenBank/DDBJ whole genome shotgun (WGS) entry which is preliminary data.</text>
</comment>
<dbReference type="GO" id="GO:0003676">
    <property type="term" value="F:nucleic acid binding"/>
    <property type="evidence" value="ECO:0007669"/>
    <property type="project" value="InterPro"/>
</dbReference>
<keyword evidence="5" id="KW-0347">Helicase</keyword>
<dbReference type="InterPro" id="IPR014001">
    <property type="entry name" value="Helicase_ATP-bd"/>
</dbReference>
<evidence type="ECO:0000259" key="3">
    <source>
        <dbReference type="PROSITE" id="PS51192"/>
    </source>
</evidence>
<dbReference type="SMART" id="SM00487">
    <property type="entry name" value="DEXDc"/>
    <property type="match status" value="1"/>
</dbReference>
<proteinExistence type="predicted"/>
<gene>
    <name evidence="5" type="ORF">FB566_2404</name>
</gene>
<dbReference type="InterPro" id="IPR022307">
    <property type="entry name" value="Helicase_put_actinobac"/>
</dbReference>
<accession>A0A543AWB9</accession>
<sequence length="763" mass="82104">MTAADQLRRLALFRDGEPLRHVHQVPPRAGEVADWPDWLPETVRTALNDHGIPRPWTHQVAAADRVHSGGHTVIATGTASGKSLAYLMPVLSALSEDEPAAAIYLSPTKALAADQFRAINRIGSPGCVPATLDGDTPYDQRQWITRHANLILTNPDMLHYVVLPRHDRWAKFLRRLRYVIIDEAHAYRGVFGSHVALVLRRLHRLARHYGANPTFIAASATTGDPEAGTSRLLGVDVEAVTTDGSPHPGVTFGLWEPPLLADQTGENGAPQRKSALTETSELLADLVNRQTRTVAFVRSRRGVELVSSLAREQLAGSGRSSRIAAYRSGYLRDDRRRLEAGLRDGDLLGVAATNALELGIDIAGLDAVLLCGYPGTLASLWQQAGRAGRGDVPALAVLVARDDPLDTYLVNHPDAIFSRPVEACVLDPTNPYILGPHLLCAADEQALRADDLAMFGGEAAEAALTELAAARLVRRRGQSWYFTGRNRPDVALRGAVGMPIDVIETESGELLGTVDSGSAHSLVHPGAVYLHQGSSYLVDELDEAEYAAFVRSAKPEYSTHPRSTTDITVLKVRRYQDAGPIGLYFGDVEVVNQVVAYQRRRLPGGEIMDEVPLDLPPQTLRTVAVWWTISEAALAEASVGRPEIPGALHAAEHAAIGLLPLVATCDRWDIGGLSTPGHADTGDPTIFVYDGHHGGAGFSERGFTAWRDWLTATSEAISACECEYGCPSCVQSPKCGNGNEPLSKPGALKVLGAVLAATPIKRG</sequence>
<evidence type="ECO:0000256" key="1">
    <source>
        <dbReference type="ARBA" id="ARBA00022741"/>
    </source>
</evidence>
<dbReference type="Pfam" id="PF09369">
    <property type="entry name" value="MZB"/>
    <property type="match status" value="1"/>
</dbReference>
<keyword evidence="1" id="KW-0547">Nucleotide-binding</keyword>
<organism evidence="5 6">
    <name type="scientific">Stackebrandtia endophytica</name>
    <dbReference type="NCBI Taxonomy" id="1496996"/>
    <lineage>
        <taxon>Bacteria</taxon>
        <taxon>Bacillati</taxon>
        <taxon>Actinomycetota</taxon>
        <taxon>Actinomycetes</taxon>
        <taxon>Glycomycetales</taxon>
        <taxon>Glycomycetaceae</taxon>
        <taxon>Stackebrandtia</taxon>
    </lineage>
</organism>
<dbReference type="Pfam" id="PF00271">
    <property type="entry name" value="Helicase_C"/>
    <property type="match status" value="1"/>
</dbReference>
<dbReference type="FunCoup" id="A0A543AWB9">
    <property type="interactions" value="88"/>
</dbReference>
<dbReference type="Gene3D" id="3.40.50.300">
    <property type="entry name" value="P-loop containing nucleotide triphosphate hydrolases"/>
    <property type="match status" value="2"/>
</dbReference>
<reference evidence="5 6" key="1">
    <citation type="submission" date="2019-06" db="EMBL/GenBank/DDBJ databases">
        <title>Sequencing the genomes of 1000 actinobacteria strains.</title>
        <authorList>
            <person name="Klenk H.-P."/>
        </authorList>
    </citation>
    <scope>NUCLEOTIDE SEQUENCE [LARGE SCALE GENOMIC DNA]</scope>
    <source>
        <strain evidence="5 6">DSM 45928</strain>
    </source>
</reference>
<dbReference type="Pfam" id="PF00270">
    <property type="entry name" value="DEAD"/>
    <property type="match status" value="1"/>
</dbReference>
<name>A0A543AWB9_9ACTN</name>
<dbReference type="EMBL" id="VFOW01000001">
    <property type="protein sequence ID" value="TQL76862.1"/>
    <property type="molecule type" value="Genomic_DNA"/>
</dbReference>
<dbReference type="NCBIfam" id="TIGR03817">
    <property type="entry name" value="DECH_helic"/>
    <property type="match status" value="1"/>
</dbReference>
<dbReference type="RefSeq" id="WP_246100060.1">
    <property type="nucleotide sequence ID" value="NZ_JBHTGS010000001.1"/>
</dbReference>
<feature type="domain" description="Helicase C-terminal" evidence="4">
    <location>
        <begin position="278"/>
        <end position="432"/>
    </location>
</feature>
<feature type="domain" description="Helicase ATP-binding" evidence="3">
    <location>
        <begin position="63"/>
        <end position="240"/>
    </location>
</feature>
<dbReference type="InterPro" id="IPR018973">
    <property type="entry name" value="MZB"/>
</dbReference>